<protein>
    <submittedName>
        <fullName evidence="2">VOC family protein</fullName>
    </submittedName>
</protein>
<dbReference type="PANTHER" id="PTHR36437">
    <property type="entry name" value="GLYOXALASE/BLEOMYCIN RESISTANCE PROTEIN/DIOXYGENASE"/>
    <property type="match status" value="1"/>
</dbReference>
<keyword evidence="3" id="KW-1185">Reference proteome</keyword>
<organism evidence="2 3">
    <name type="scientific">Altererythrobacter arenosus</name>
    <dbReference type="NCBI Taxonomy" id="3032592"/>
    <lineage>
        <taxon>Bacteria</taxon>
        <taxon>Pseudomonadati</taxon>
        <taxon>Pseudomonadota</taxon>
        <taxon>Alphaproteobacteria</taxon>
        <taxon>Sphingomonadales</taxon>
        <taxon>Erythrobacteraceae</taxon>
        <taxon>Altererythrobacter</taxon>
    </lineage>
</organism>
<gene>
    <name evidence="2" type="ORF">P7228_09255</name>
</gene>
<name>A0ABY8FMV9_9SPHN</name>
<dbReference type="Pfam" id="PF00903">
    <property type="entry name" value="Glyoxalase"/>
    <property type="match status" value="1"/>
</dbReference>
<dbReference type="Gene3D" id="3.10.180.10">
    <property type="entry name" value="2,3-Dihydroxybiphenyl 1,2-Dioxygenase, domain 1"/>
    <property type="match status" value="1"/>
</dbReference>
<feature type="domain" description="VOC" evidence="1">
    <location>
        <begin position="5"/>
        <end position="127"/>
    </location>
</feature>
<dbReference type="PANTHER" id="PTHR36437:SF2">
    <property type="entry name" value="GLYOXALASE_BLEOMYCIN RESISTANCE PROTEIN_DIOXYGENASE"/>
    <property type="match status" value="1"/>
</dbReference>
<dbReference type="SUPFAM" id="SSF54593">
    <property type="entry name" value="Glyoxalase/Bleomycin resistance protein/Dihydroxybiphenyl dioxygenase"/>
    <property type="match status" value="1"/>
</dbReference>
<proteinExistence type="predicted"/>
<dbReference type="InterPro" id="IPR029068">
    <property type="entry name" value="Glyas_Bleomycin-R_OHBP_Dase"/>
</dbReference>
<dbReference type="Proteomes" id="UP001215827">
    <property type="component" value="Chromosome"/>
</dbReference>
<evidence type="ECO:0000313" key="3">
    <source>
        <dbReference type="Proteomes" id="UP001215827"/>
    </source>
</evidence>
<dbReference type="RefSeq" id="WP_278014953.1">
    <property type="nucleotide sequence ID" value="NZ_CP121106.1"/>
</dbReference>
<dbReference type="EMBL" id="CP121106">
    <property type="protein sequence ID" value="WFL76187.1"/>
    <property type="molecule type" value="Genomic_DNA"/>
</dbReference>
<dbReference type="InterPro" id="IPR037523">
    <property type="entry name" value="VOC_core"/>
</dbReference>
<dbReference type="PROSITE" id="PS51819">
    <property type="entry name" value="VOC"/>
    <property type="match status" value="1"/>
</dbReference>
<sequence>MSGLRFSMMALVVPDYDQGIAYYHGALGFTLVEDTDMGGGKRWVVVDPGSGARLLLAKASNDRQSASIGNQTGGRVGFFLETENFAATHARFIAQGVTFEEAPRSEPYGMVAVFSDPFGNRWDLIETRNAA</sequence>
<evidence type="ECO:0000313" key="2">
    <source>
        <dbReference type="EMBL" id="WFL76187.1"/>
    </source>
</evidence>
<reference evidence="2 3" key="1">
    <citation type="submission" date="2023-03" db="EMBL/GenBank/DDBJ databases">
        <title>Altererythrobacter sp. CAU 1644 isolated from sand.</title>
        <authorList>
            <person name="Kim W."/>
        </authorList>
    </citation>
    <scope>NUCLEOTIDE SEQUENCE [LARGE SCALE GENOMIC DNA]</scope>
    <source>
        <strain evidence="2 3">CAU 1644</strain>
    </source>
</reference>
<accession>A0ABY8FMV9</accession>
<dbReference type="InterPro" id="IPR004360">
    <property type="entry name" value="Glyas_Fos-R_dOase_dom"/>
</dbReference>
<evidence type="ECO:0000259" key="1">
    <source>
        <dbReference type="PROSITE" id="PS51819"/>
    </source>
</evidence>